<dbReference type="Proteomes" id="UP001238467">
    <property type="component" value="Unassembled WGS sequence"/>
</dbReference>
<proteinExistence type="predicted"/>
<dbReference type="RefSeq" id="WP_307060555.1">
    <property type="nucleotide sequence ID" value="NZ_JAUSUH010000004.1"/>
</dbReference>
<sequence>MTIASAAGAKIYIGTTVPASNETAFAADIYVEIKEIEDLGELGDESEAINFASLGDARVRKLKGARDAGTLVLVVGRDPLDLGQIAAKAAEKTSFEYNFKIVANDAPDADHTSSIYYFRGLVMSARDNYGQQNNVVRTTFNIGINTAIIEVPAEEEA</sequence>
<comment type="caution">
    <text evidence="1">The sequence shown here is derived from an EMBL/GenBank/DDBJ whole genome shotgun (WGS) entry which is preliminary data.</text>
</comment>
<reference evidence="1 2" key="1">
    <citation type="submission" date="2023-07" db="EMBL/GenBank/DDBJ databases">
        <title>Genomic Encyclopedia of Type Strains, Phase IV (KMG-IV): sequencing the most valuable type-strain genomes for metagenomic binning, comparative biology and taxonomic classification.</title>
        <authorList>
            <person name="Goeker M."/>
        </authorList>
    </citation>
    <scope>NUCLEOTIDE SEQUENCE [LARGE SCALE GENOMIC DNA]</scope>
    <source>
        <strain evidence="1 2">DSM 1277</strain>
    </source>
</reference>
<organism evidence="1 2">
    <name type="scientific">Ancylobacter vacuolatus</name>
    <dbReference type="NCBI Taxonomy" id="223389"/>
    <lineage>
        <taxon>Bacteria</taxon>
        <taxon>Pseudomonadati</taxon>
        <taxon>Pseudomonadota</taxon>
        <taxon>Alphaproteobacteria</taxon>
        <taxon>Hyphomicrobiales</taxon>
        <taxon>Xanthobacteraceae</taxon>
        <taxon>Ancylobacter</taxon>
    </lineage>
</organism>
<evidence type="ECO:0000313" key="2">
    <source>
        <dbReference type="Proteomes" id="UP001238467"/>
    </source>
</evidence>
<dbReference type="Gene3D" id="4.10.410.40">
    <property type="match status" value="1"/>
</dbReference>
<evidence type="ECO:0008006" key="3">
    <source>
        <dbReference type="Google" id="ProtNLM"/>
    </source>
</evidence>
<protein>
    <recommendedName>
        <fullName evidence="3">Tail tube protein</fullName>
    </recommendedName>
</protein>
<evidence type="ECO:0000313" key="1">
    <source>
        <dbReference type="EMBL" id="MDQ0347860.1"/>
    </source>
</evidence>
<keyword evidence="2" id="KW-1185">Reference proteome</keyword>
<gene>
    <name evidence="1" type="ORF">J2S76_002287</name>
</gene>
<dbReference type="EMBL" id="JAUSUH010000004">
    <property type="protein sequence ID" value="MDQ0347860.1"/>
    <property type="molecule type" value="Genomic_DNA"/>
</dbReference>
<name>A0ABU0DHZ7_9HYPH</name>
<accession>A0ABU0DHZ7</accession>